<dbReference type="PRINTS" id="PR00368">
    <property type="entry name" value="FADPNR"/>
</dbReference>
<proteinExistence type="predicted"/>
<organism evidence="6 7">
    <name type="scientific">Thermococcus argininiproducens</name>
    <dbReference type="NCBI Taxonomy" id="2866384"/>
    <lineage>
        <taxon>Archaea</taxon>
        <taxon>Methanobacteriati</taxon>
        <taxon>Methanobacteriota</taxon>
        <taxon>Thermococci</taxon>
        <taxon>Thermococcales</taxon>
        <taxon>Thermococcaceae</taxon>
        <taxon>Thermococcus</taxon>
    </lineage>
</organism>
<dbReference type="InterPro" id="IPR016156">
    <property type="entry name" value="FAD/NAD-linked_Rdtase_dimer_sf"/>
</dbReference>
<comment type="cofactor">
    <cofactor evidence="1">
        <name>FAD</name>
        <dbReference type="ChEBI" id="CHEBI:57692"/>
    </cofactor>
</comment>
<evidence type="ECO:0000256" key="1">
    <source>
        <dbReference type="ARBA" id="ARBA00001974"/>
    </source>
</evidence>
<evidence type="ECO:0000313" key="7">
    <source>
        <dbReference type="Proteomes" id="UP001056425"/>
    </source>
</evidence>
<dbReference type="Pfam" id="PF22353">
    <property type="entry name" value="PF1197-like_C"/>
    <property type="match status" value="1"/>
</dbReference>
<evidence type="ECO:0000256" key="2">
    <source>
        <dbReference type="ARBA" id="ARBA00022630"/>
    </source>
</evidence>
<dbReference type="GO" id="GO:0016491">
    <property type="term" value="F:oxidoreductase activity"/>
    <property type="evidence" value="ECO:0007669"/>
    <property type="project" value="InterPro"/>
</dbReference>
<feature type="domain" description="NAD(P)H:rubredoxin oxidoreductase C-terminal" evidence="5">
    <location>
        <begin position="298"/>
        <end position="347"/>
    </location>
</feature>
<dbReference type="Proteomes" id="UP001056425">
    <property type="component" value="Chromosome"/>
</dbReference>
<dbReference type="InterPro" id="IPR023753">
    <property type="entry name" value="FAD/NAD-binding_dom"/>
</dbReference>
<dbReference type="EMBL" id="CP080572">
    <property type="protein sequence ID" value="USH00315.1"/>
    <property type="molecule type" value="Genomic_DNA"/>
</dbReference>
<dbReference type="InterPro" id="IPR054748">
    <property type="entry name" value="NROR-like_C"/>
</dbReference>
<evidence type="ECO:0000259" key="4">
    <source>
        <dbReference type="Pfam" id="PF07992"/>
    </source>
</evidence>
<dbReference type="Pfam" id="PF07992">
    <property type="entry name" value="Pyr_redox_2"/>
    <property type="match status" value="1"/>
</dbReference>
<dbReference type="AlphaFoldDB" id="A0A9E7MAD1"/>
<dbReference type="RefSeq" id="WP_251949603.1">
    <property type="nucleotide sequence ID" value="NZ_CP080572.1"/>
</dbReference>
<dbReference type="InterPro" id="IPR036188">
    <property type="entry name" value="FAD/NAD-bd_sf"/>
</dbReference>
<keyword evidence="7" id="KW-1185">Reference proteome</keyword>
<sequence length="363" mass="40145">MRLLIVGNGPGGVELAKQLSDEYEVAIIEQEDLPYYTKPMLSHYIAGAVKKEKLFPYSFEWYENKGIELRLGTKAEVIDRLRKKLITSAGELPYDLLVIATGASPREPMIEGKENLMPLRTLKDAEKIKKLVENEGDVLIVGGGFIGLELAGNLSKAGYRVKLVHRGSNLLGLDNELTELIMEELASKGVEFYLNANVLKADREGVFTEKGYIEGRVKICAIGIIPNKELALKSGIHAGRGILIDDRFRTSARDVYAIGDCAEYNGIICGTAKGAMGHARVLANLIRGKEDSYAFEFRSTVFKFGDFPIAIIGETKGEGHWLDNRTKVFLKEGKVVGAVIIKDVKKALELERKIKSRVSIDEL</sequence>
<dbReference type="PANTHER" id="PTHR43429:SF3">
    <property type="entry name" value="NITRITE REDUCTASE [NAD(P)H]"/>
    <property type="match status" value="1"/>
</dbReference>
<dbReference type="SUPFAM" id="SSF55424">
    <property type="entry name" value="FAD/NAD-linked reductases, dimerisation (C-terminal) domain"/>
    <property type="match status" value="1"/>
</dbReference>
<dbReference type="GeneID" id="72777130"/>
<dbReference type="KEGG" id="thei:K1720_02260"/>
<evidence type="ECO:0000313" key="6">
    <source>
        <dbReference type="EMBL" id="USH00315.1"/>
    </source>
</evidence>
<accession>A0A9E7MAD1</accession>
<dbReference type="InterPro" id="IPR050260">
    <property type="entry name" value="FAD-bd_OxRdtase"/>
</dbReference>
<dbReference type="Gene3D" id="3.30.390.30">
    <property type="match status" value="1"/>
</dbReference>
<keyword evidence="3" id="KW-0274">FAD</keyword>
<dbReference type="PRINTS" id="PR00469">
    <property type="entry name" value="PNDRDTASEII"/>
</dbReference>
<evidence type="ECO:0000259" key="5">
    <source>
        <dbReference type="Pfam" id="PF22353"/>
    </source>
</evidence>
<dbReference type="Gene3D" id="3.50.50.60">
    <property type="entry name" value="FAD/NAD(P)-binding domain"/>
    <property type="match status" value="2"/>
</dbReference>
<feature type="domain" description="FAD/NAD(P)-binding" evidence="4">
    <location>
        <begin position="2"/>
        <end position="266"/>
    </location>
</feature>
<gene>
    <name evidence="6" type="ORF">K1720_02260</name>
</gene>
<name>A0A9E7MAD1_9EURY</name>
<dbReference type="SUPFAM" id="SSF51905">
    <property type="entry name" value="FAD/NAD(P)-binding domain"/>
    <property type="match status" value="1"/>
</dbReference>
<keyword evidence="2" id="KW-0285">Flavoprotein</keyword>
<dbReference type="PANTHER" id="PTHR43429">
    <property type="entry name" value="PYRIDINE NUCLEOTIDE-DISULFIDE OXIDOREDUCTASE DOMAIN-CONTAINING"/>
    <property type="match status" value="1"/>
</dbReference>
<reference evidence="6 7" key="1">
    <citation type="submission" date="2021-08" db="EMBL/GenBank/DDBJ databases">
        <title>Thermococcus onnuriiensis IOH2.</title>
        <authorList>
            <person name="Park Y.-J."/>
        </authorList>
    </citation>
    <scope>NUCLEOTIDE SEQUENCE [LARGE SCALE GENOMIC DNA]</scope>
    <source>
        <strain evidence="6 7">IOH2</strain>
    </source>
</reference>
<evidence type="ECO:0000256" key="3">
    <source>
        <dbReference type="ARBA" id="ARBA00022827"/>
    </source>
</evidence>
<protein>
    <submittedName>
        <fullName evidence="6">FAD-dependent oxidoreductase</fullName>
    </submittedName>
</protein>